<comment type="caution">
    <text evidence="2">The sequence shown here is derived from an EMBL/GenBank/DDBJ whole genome shotgun (WGS) entry which is preliminary data.</text>
</comment>
<feature type="domain" description="CbbX AAA lid" evidence="1">
    <location>
        <begin position="1"/>
        <end position="35"/>
    </location>
</feature>
<dbReference type="Pfam" id="PF17866">
    <property type="entry name" value="AAA_lid_6"/>
    <property type="match status" value="1"/>
</dbReference>
<evidence type="ECO:0000313" key="3">
    <source>
        <dbReference type="Proteomes" id="UP000437131"/>
    </source>
</evidence>
<dbReference type="InterPro" id="IPR041627">
    <property type="entry name" value="AAA_lid_6"/>
</dbReference>
<evidence type="ECO:0000313" key="2">
    <source>
        <dbReference type="EMBL" id="MTF39643.1"/>
    </source>
</evidence>
<dbReference type="AlphaFoldDB" id="A0A844GVN3"/>
<evidence type="ECO:0000259" key="1">
    <source>
        <dbReference type="Pfam" id="PF17866"/>
    </source>
</evidence>
<organism evidence="2 3">
    <name type="scientific">Cyanobacterium aponinum 0216</name>
    <dbReference type="NCBI Taxonomy" id="2676140"/>
    <lineage>
        <taxon>Bacteria</taxon>
        <taxon>Bacillati</taxon>
        <taxon>Cyanobacteriota</taxon>
        <taxon>Cyanophyceae</taxon>
        <taxon>Oscillatoriophycideae</taxon>
        <taxon>Chroococcales</taxon>
        <taxon>Geminocystaceae</taxon>
        <taxon>Cyanobacterium</taxon>
    </lineage>
</organism>
<dbReference type="EMBL" id="WMIA01000015">
    <property type="protein sequence ID" value="MTF39643.1"/>
    <property type="molecule type" value="Genomic_DNA"/>
</dbReference>
<gene>
    <name evidence="2" type="ORF">GGC33_11990</name>
</gene>
<protein>
    <recommendedName>
        <fullName evidence="1">CbbX AAA lid domain-containing protein</fullName>
    </recommendedName>
</protein>
<accession>A0A844GVN3</accession>
<dbReference type="Proteomes" id="UP000437131">
    <property type="component" value="Unassembled WGS sequence"/>
</dbReference>
<dbReference type="RefSeq" id="WP_155084153.1">
    <property type="nucleotide sequence ID" value="NZ_WMIA01000015.1"/>
</dbReference>
<name>A0A844GVN3_9CHRO</name>
<reference evidence="2 3" key="1">
    <citation type="submission" date="2019-11" db="EMBL/GenBank/DDBJ databases">
        <title>Isolation of a new High Light Tolerant Cyanobacteria.</title>
        <authorList>
            <person name="Dobson Z."/>
            <person name="Vaughn N."/>
            <person name="Vaughn M."/>
            <person name="Fromme P."/>
            <person name="Mazor Y."/>
        </authorList>
    </citation>
    <scope>NUCLEOTIDE SEQUENCE [LARGE SCALE GENOMIC DNA]</scope>
    <source>
        <strain evidence="2 3">0216</strain>
    </source>
</reference>
<sequence length="46" mass="5386">MRNIFDRCLTNQCNRLANFSNLSKQDLMTFQSSDIPSMTEIENNIM</sequence>
<proteinExistence type="predicted"/>